<reference evidence="2 3" key="1">
    <citation type="submission" date="2023-11" db="EMBL/GenBank/DDBJ databases">
        <title>From the Deep-Sea to the Surface: Bacterial Genomes Isolated from the Moytirra Hydrothermal Vent Plume.</title>
        <authorList>
            <person name="Major S.R."/>
        </authorList>
    </citation>
    <scope>NUCLEOTIDE SEQUENCE [LARGE SCALE GENOMIC DNA]</scope>
    <source>
        <strain evidence="2 3">OXR-9</strain>
        <plasmid evidence="2 3">unnamed02</plasmid>
    </source>
</reference>
<dbReference type="RefSeq" id="WP_322330021.1">
    <property type="nucleotide sequence ID" value="NZ_CP139727.1"/>
</dbReference>
<protein>
    <submittedName>
        <fullName evidence="2">Uncharacterized protein</fullName>
    </submittedName>
</protein>
<accession>A0ABZ0V478</accession>
<keyword evidence="3" id="KW-1185">Reference proteome</keyword>
<name>A0ABZ0V478_9RHOB</name>
<evidence type="ECO:0000313" key="3">
    <source>
        <dbReference type="Proteomes" id="UP001326567"/>
    </source>
</evidence>
<evidence type="ECO:0000313" key="2">
    <source>
        <dbReference type="EMBL" id="WPZ23662.1"/>
    </source>
</evidence>
<sequence length="20" mass="2300">MARDNPPRAASFVAEIERRL</sequence>
<organism evidence="2 3">
    <name type="scientific">Sulfitobacter faviae</name>
    <dbReference type="NCBI Taxonomy" id="1775881"/>
    <lineage>
        <taxon>Bacteria</taxon>
        <taxon>Pseudomonadati</taxon>
        <taxon>Pseudomonadota</taxon>
        <taxon>Alphaproteobacteria</taxon>
        <taxon>Rhodobacterales</taxon>
        <taxon>Roseobacteraceae</taxon>
        <taxon>Sulfitobacter</taxon>
    </lineage>
</organism>
<gene>
    <name evidence="2" type="ORF">T7987_17370</name>
</gene>
<dbReference type="EMBL" id="CP139727">
    <property type="protein sequence ID" value="WPZ23662.1"/>
    <property type="molecule type" value="Genomic_DNA"/>
</dbReference>
<keyword evidence="2" id="KW-0614">Plasmid</keyword>
<geneLocation type="plasmid" evidence="2 3">
    <name>unnamed02</name>
</geneLocation>
<evidence type="ECO:0000256" key="1">
    <source>
        <dbReference type="SAM" id="MobiDB-lite"/>
    </source>
</evidence>
<dbReference type="Proteomes" id="UP001326567">
    <property type="component" value="Plasmid unnamed02"/>
</dbReference>
<feature type="region of interest" description="Disordered" evidence="1">
    <location>
        <begin position="1"/>
        <end position="20"/>
    </location>
</feature>
<proteinExistence type="predicted"/>